<accession>A0A6J3M1N8</accession>
<dbReference type="InterPro" id="IPR020568">
    <property type="entry name" value="Ribosomal_Su5_D2-typ_SF"/>
</dbReference>
<comment type="subcellular location">
    <subcellularLocation>
        <location evidence="1">Mitochondrion</location>
    </subcellularLocation>
</comment>
<dbReference type="RefSeq" id="XP_033458844.1">
    <property type="nucleotide sequence ID" value="XM_033605215.1"/>
</dbReference>
<feature type="region of interest" description="Disordered" evidence="10">
    <location>
        <begin position="137"/>
        <end position="172"/>
    </location>
</feature>
<evidence type="ECO:0000259" key="11">
    <source>
        <dbReference type="PROSITE" id="PS50881"/>
    </source>
</evidence>
<evidence type="ECO:0000256" key="9">
    <source>
        <dbReference type="RuleBase" id="RU003823"/>
    </source>
</evidence>
<dbReference type="Gene3D" id="3.30.160.20">
    <property type="match status" value="1"/>
</dbReference>
<feature type="domain" description="S5 DRBM" evidence="11">
    <location>
        <begin position="192"/>
        <end position="255"/>
    </location>
</feature>
<proteinExistence type="inferred from homology"/>
<dbReference type="InterPro" id="IPR013810">
    <property type="entry name" value="Ribosomal_uS5_N"/>
</dbReference>
<evidence type="ECO:0000256" key="1">
    <source>
        <dbReference type="ARBA" id="ARBA00004173"/>
    </source>
</evidence>
<dbReference type="GO" id="GO:0005763">
    <property type="term" value="C:mitochondrial small ribosomal subunit"/>
    <property type="evidence" value="ECO:0007669"/>
    <property type="project" value="UniProtKB-ARBA"/>
</dbReference>
<evidence type="ECO:0000256" key="8">
    <source>
        <dbReference type="PROSITE-ProRule" id="PRU00268"/>
    </source>
</evidence>
<comment type="similarity">
    <text evidence="2 9">Belongs to the universal ribosomal protein uS5 family.</text>
</comment>
<dbReference type="SUPFAM" id="SSF54768">
    <property type="entry name" value="dsRNA-binding domain-like"/>
    <property type="match status" value="1"/>
</dbReference>
<dbReference type="GO" id="GO:0006412">
    <property type="term" value="P:translation"/>
    <property type="evidence" value="ECO:0007669"/>
    <property type="project" value="InterPro"/>
</dbReference>
<dbReference type="SUPFAM" id="SSF54211">
    <property type="entry name" value="Ribosomal protein S5 domain 2-like"/>
    <property type="match status" value="1"/>
</dbReference>
<evidence type="ECO:0000256" key="7">
    <source>
        <dbReference type="ARBA" id="ARBA00039335"/>
    </source>
</evidence>
<dbReference type="PANTHER" id="PTHR48277">
    <property type="entry name" value="MITOCHONDRIAL RIBOSOMAL PROTEIN S5"/>
    <property type="match status" value="1"/>
</dbReference>
<evidence type="ECO:0000313" key="13">
    <source>
        <dbReference type="RefSeq" id="XP_033458844.1"/>
    </source>
</evidence>
<keyword evidence="4" id="KW-0496">Mitochondrion</keyword>
<dbReference type="Pfam" id="PF00333">
    <property type="entry name" value="Ribosomal_S5"/>
    <property type="match status" value="1"/>
</dbReference>
<evidence type="ECO:0000256" key="6">
    <source>
        <dbReference type="ARBA" id="ARBA00037226"/>
    </source>
</evidence>
<keyword evidence="5 8" id="KW-0687">Ribonucleoprotein</keyword>
<sequence length="356" mass="39340">MAPAARRCLTCLFESALTVSAQPRGSRAISMLPKKDFVKRAHRRRAALSKPTSLAAKDMGLAEERQGDVDALASNLKPYSPLELKLLKMKYTSKQIDAIRAGEESVDTEDMVRQGRFRTDPMRIDYIDDFATLRPGVDRIPEQDGATRKPKRKAAGGETAPEAKSEASAVNDQQMLRLSQQTGLDIEAIRKLRTKMLVTHRVVNQTRMGKIQSLYFLTIAGNGDGMLGIGEGKAAEDEDGRRQAMMNAIRNMKPVPRYEGRTIFGESEAKIGATIVQLSTRPPGFGNRCQHLIYELARAAGISDLAARTPRSRNKMNVVKAAFAALTNQRLPEDIAKARGRKMIDVRSVYYGGLVH</sequence>
<evidence type="ECO:0000256" key="4">
    <source>
        <dbReference type="ARBA" id="ARBA00023128"/>
    </source>
</evidence>
<evidence type="ECO:0000256" key="5">
    <source>
        <dbReference type="ARBA" id="ARBA00023274"/>
    </source>
</evidence>
<dbReference type="PANTHER" id="PTHR48277:SF1">
    <property type="entry name" value="MITOCHONDRIAL RIBOSOMAL PROTEIN S5"/>
    <property type="match status" value="1"/>
</dbReference>
<dbReference type="Pfam" id="PF03719">
    <property type="entry name" value="Ribosomal_S5_C"/>
    <property type="match status" value="1"/>
</dbReference>
<dbReference type="Proteomes" id="UP000504637">
    <property type="component" value="Unplaced"/>
</dbReference>
<reference evidence="13" key="1">
    <citation type="submission" date="2020-01" db="EMBL/GenBank/DDBJ databases">
        <authorList>
            <consortium name="DOE Joint Genome Institute"/>
            <person name="Haridas S."/>
            <person name="Albert R."/>
            <person name="Binder M."/>
            <person name="Bloem J."/>
            <person name="Labutti K."/>
            <person name="Salamov A."/>
            <person name="Andreopoulos B."/>
            <person name="Baker S.E."/>
            <person name="Barry K."/>
            <person name="Bills G."/>
            <person name="Bluhm B.H."/>
            <person name="Cannon C."/>
            <person name="Castanera R."/>
            <person name="Culley D.E."/>
            <person name="Daum C."/>
            <person name="Ezra D."/>
            <person name="Gonzalez J.B."/>
            <person name="Henrissat B."/>
            <person name="Kuo A."/>
            <person name="Liang C."/>
            <person name="Lipzen A."/>
            <person name="Lutzoni F."/>
            <person name="Magnuson J."/>
            <person name="Mondo S."/>
            <person name="Nolan M."/>
            <person name="Ohm R."/>
            <person name="Pangilinan J."/>
            <person name="Park H.-J."/>
            <person name="Ramirez L."/>
            <person name="Alfaro M."/>
            <person name="Sun H."/>
            <person name="Tritt A."/>
            <person name="Yoshinaga Y."/>
            <person name="Zwiers L.-H."/>
            <person name="Turgeon B.G."/>
            <person name="Goodwin S.B."/>
            <person name="Spatafora J.W."/>
            <person name="Crous P.W."/>
            <person name="Grigoriev I.V."/>
        </authorList>
    </citation>
    <scope>NUCLEOTIDE SEQUENCE</scope>
    <source>
        <strain evidence="13">CBS 342.82</strain>
    </source>
</reference>
<evidence type="ECO:0000256" key="3">
    <source>
        <dbReference type="ARBA" id="ARBA00022980"/>
    </source>
</evidence>
<dbReference type="PROSITE" id="PS50881">
    <property type="entry name" value="S5_DSRBD"/>
    <property type="match status" value="1"/>
</dbReference>
<keyword evidence="3 8" id="KW-0689">Ribosomal protein</keyword>
<dbReference type="InterPro" id="IPR005324">
    <property type="entry name" value="Ribosomal_uS5_C"/>
</dbReference>
<reference evidence="13" key="2">
    <citation type="submission" date="2020-04" db="EMBL/GenBank/DDBJ databases">
        <authorList>
            <consortium name="NCBI Genome Project"/>
        </authorList>
    </citation>
    <scope>NUCLEOTIDE SEQUENCE</scope>
    <source>
        <strain evidence="13">CBS 342.82</strain>
    </source>
</reference>
<evidence type="ECO:0000313" key="12">
    <source>
        <dbReference type="Proteomes" id="UP000504637"/>
    </source>
</evidence>
<dbReference type="InterPro" id="IPR000851">
    <property type="entry name" value="Ribosomal_uS5"/>
</dbReference>
<dbReference type="GO" id="GO:0003735">
    <property type="term" value="F:structural constituent of ribosome"/>
    <property type="evidence" value="ECO:0007669"/>
    <property type="project" value="UniProtKB-UniRule"/>
</dbReference>
<dbReference type="Gene3D" id="3.30.230.10">
    <property type="match status" value="1"/>
</dbReference>
<reference evidence="13" key="3">
    <citation type="submission" date="2025-08" db="UniProtKB">
        <authorList>
            <consortium name="RefSeq"/>
        </authorList>
    </citation>
    <scope>IDENTIFICATION</scope>
    <source>
        <strain evidence="13">CBS 342.82</strain>
    </source>
</reference>
<name>A0A6J3M1N8_9PEZI</name>
<feature type="compositionally biased region" description="Basic and acidic residues" evidence="10">
    <location>
        <begin position="137"/>
        <end position="147"/>
    </location>
</feature>
<dbReference type="FunFam" id="3.30.160.20:FF:000022">
    <property type="entry name" value="28S ribosomal protein S5, mitochondrial"/>
    <property type="match status" value="1"/>
</dbReference>
<organism evidence="13">
    <name type="scientific">Dissoconium aciculare CBS 342.82</name>
    <dbReference type="NCBI Taxonomy" id="1314786"/>
    <lineage>
        <taxon>Eukaryota</taxon>
        <taxon>Fungi</taxon>
        <taxon>Dikarya</taxon>
        <taxon>Ascomycota</taxon>
        <taxon>Pezizomycotina</taxon>
        <taxon>Dothideomycetes</taxon>
        <taxon>Dothideomycetidae</taxon>
        <taxon>Mycosphaerellales</taxon>
        <taxon>Dissoconiaceae</taxon>
        <taxon>Dissoconium</taxon>
    </lineage>
</organism>
<comment type="function">
    <text evidence="6">Component of the mitochondrial ribosome (mitoribosome), a dedicated translation machinery responsible for the synthesis of mitochondrial genome-encoded proteins, including at least some of the essential transmembrane subunits of the mitochondrial respiratory chain. The mitoribosomes are attached to the mitochondrial inner membrane and translation products are cotranslationally integrated into the membrane.</text>
</comment>
<protein>
    <recommendedName>
        <fullName evidence="7">Small ribosomal subunit protein uS5m</fullName>
    </recommendedName>
</protein>
<evidence type="ECO:0000256" key="2">
    <source>
        <dbReference type="ARBA" id="ARBA00008945"/>
    </source>
</evidence>
<dbReference type="FunFam" id="3.30.230.10:FF:000041">
    <property type="entry name" value="37S ribosomal protein S5"/>
    <property type="match status" value="1"/>
</dbReference>
<dbReference type="GeneID" id="54363015"/>
<dbReference type="GO" id="GO:0003723">
    <property type="term" value="F:RNA binding"/>
    <property type="evidence" value="ECO:0007669"/>
    <property type="project" value="InterPro"/>
</dbReference>
<dbReference type="AlphaFoldDB" id="A0A6J3M1N8"/>
<dbReference type="OrthoDB" id="309483at2759"/>
<dbReference type="InterPro" id="IPR014721">
    <property type="entry name" value="Ribsml_uS5_D2-typ_fold_subgr"/>
</dbReference>
<gene>
    <name evidence="13" type="ORF">K489DRAFT_381809</name>
</gene>
<evidence type="ECO:0000256" key="10">
    <source>
        <dbReference type="SAM" id="MobiDB-lite"/>
    </source>
</evidence>
<keyword evidence="12" id="KW-1185">Reference proteome</keyword>